<accession>A0A834XAZ4</accession>
<dbReference type="AlphaFoldDB" id="A0A834XAZ4"/>
<gene>
    <name evidence="1" type="ORF">G2W53_003400</name>
</gene>
<organism evidence="1 2">
    <name type="scientific">Senna tora</name>
    <dbReference type="NCBI Taxonomy" id="362788"/>
    <lineage>
        <taxon>Eukaryota</taxon>
        <taxon>Viridiplantae</taxon>
        <taxon>Streptophyta</taxon>
        <taxon>Embryophyta</taxon>
        <taxon>Tracheophyta</taxon>
        <taxon>Spermatophyta</taxon>
        <taxon>Magnoliopsida</taxon>
        <taxon>eudicotyledons</taxon>
        <taxon>Gunneridae</taxon>
        <taxon>Pentapetalae</taxon>
        <taxon>rosids</taxon>
        <taxon>fabids</taxon>
        <taxon>Fabales</taxon>
        <taxon>Fabaceae</taxon>
        <taxon>Caesalpinioideae</taxon>
        <taxon>Cassia clade</taxon>
        <taxon>Senna</taxon>
    </lineage>
</organism>
<name>A0A834XAZ4_9FABA</name>
<dbReference type="EMBL" id="JAAIUW010000002">
    <property type="protein sequence ID" value="KAF7841102.1"/>
    <property type="molecule type" value="Genomic_DNA"/>
</dbReference>
<protein>
    <submittedName>
        <fullName evidence="1">Uncharacterized protein</fullName>
    </submittedName>
</protein>
<reference evidence="1" key="1">
    <citation type="submission" date="2020-09" db="EMBL/GenBank/DDBJ databases">
        <title>Genome-Enabled Discovery of Anthraquinone Biosynthesis in Senna tora.</title>
        <authorList>
            <person name="Kang S.-H."/>
            <person name="Pandey R.P."/>
            <person name="Lee C.-M."/>
            <person name="Sim J.-S."/>
            <person name="Jeong J.-T."/>
            <person name="Choi B.-S."/>
            <person name="Jung M."/>
            <person name="Ginzburg D."/>
            <person name="Zhao K."/>
            <person name="Won S.Y."/>
            <person name="Oh T.-J."/>
            <person name="Yu Y."/>
            <person name="Kim N.-H."/>
            <person name="Lee O.R."/>
            <person name="Lee T.-H."/>
            <person name="Bashyal P."/>
            <person name="Kim T.-S."/>
            <person name="Lee W.-H."/>
            <person name="Kawkins C."/>
            <person name="Kim C.-K."/>
            <person name="Kim J.S."/>
            <person name="Ahn B.O."/>
            <person name="Rhee S.Y."/>
            <person name="Sohng J.K."/>
        </authorList>
    </citation>
    <scope>NUCLEOTIDE SEQUENCE</scope>
    <source>
        <tissue evidence="1">Leaf</tissue>
    </source>
</reference>
<dbReference type="Proteomes" id="UP000634136">
    <property type="component" value="Unassembled WGS sequence"/>
</dbReference>
<proteinExistence type="predicted"/>
<keyword evidence="2" id="KW-1185">Reference proteome</keyword>
<evidence type="ECO:0000313" key="2">
    <source>
        <dbReference type="Proteomes" id="UP000634136"/>
    </source>
</evidence>
<sequence>MLSPARFKAKGSILRIHLLFFCIKEDRMMVRQEAEHSTRSNLLNNLSCPGLLGAAPPLCSSVEAISLKSPAINKAGKRAFLLLPVLKALDPLGLVCTGPFFFAISGEPSSIGSSCCDFSCCLSFIFGALLIFFGVPKFIGSDPSISRLFCSSVVLSNTGLSSVVFQFSCCESGFNFNSAHNNRFFLVLLFCCSQSPLSPRSLSCHPPTISRYGNFQGHAHKPHTQSISSGALHIQSSLLDHEHSIVITKVWKVHPGSQLLDLLFWIEEACPWPDYKIVIQDYPWTPCQREILIRVRVEFCQKVLIAQIYQLNFAQSEESEDSVSLSASLFLSPWVVVRGPFLTASRYDDFTSFAWGFS</sequence>
<evidence type="ECO:0000313" key="1">
    <source>
        <dbReference type="EMBL" id="KAF7841102.1"/>
    </source>
</evidence>
<comment type="caution">
    <text evidence="1">The sequence shown here is derived from an EMBL/GenBank/DDBJ whole genome shotgun (WGS) entry which is preliminary data.</text>
</comment>